<dbReference type="KEGG" id="eaj:Q3M24_00855"/>
<reference evidence="3" key="2">
    <citation type="submission" date="2024-06" db="EMBL/GenBank/DDBJ databases">
        <authorList>
            <person name="Plum-Jensen L.E."/>
            <person name="Schramm A."/>
            <person name="Marshall I.P.G."/>
        </authorList>
    </citation>
    <scope>NUCLEOTIDE SEQUENCE</scope>
    <source>
        <strain evidence="3">Rat1</strain>
    </source>
</reference>
<dbReference type="PANTHER" id="PTHR43540">
    <property type="entry name" value="PEROXYUREIDOACRYLATE/UREIDOACRYLATE AMIDOHYDROLASE-RELATED"/>
    <property type="match status" value="1"/>
</dbReference>
<dbReference type="GO" id="GO:0016787">
    <property type="term" value="F:hydrolase activity"/>
    <property type="evidence" value="ECO:0007669"/>
    <property type="project" value="UniProtKB-KW"/>
</dbReference>
<keyword evidence="1 3" id="KW-0378">Hydrolase</keyword>
<dbReference type="CDD" id="cd01014">
    <property type="entry name" value="nicotinamidase_related"/>
    <property type="match status" value="1"/>
</dbReference>
<feature type="domain" description="Isochorismatase-like" evidence="2">
    <location>
        <begin position="4"/>
        <end position="154"/>
    </location>
</feature>
<dbReference type="Pfam" id="PF00857">
    <property type="entry name" value="Isochorismatase"/>
    <property type="match status" value="1"/>
</dbReference>
<reference evidence="3" key="1">
    <citation type="journal article" date="2024" name="Syst. Appl. Microbiol.">
        <title>First single-strain enrichments of Electrothrix cable bacteria, description of E. aestuarii sp. nov. and E. rattekaaiensis sp. nov., and proposal of a cable bacteria taxonomy following the rules of the SeqCode.</title>
        <authorList>
            <person name="Plum-Jensen L.E."/>
            <person name="Schramm A."/>
            <person name="Marshall I.P.G."/>
        </authorList>
    </citation>
    <scope>NUCLEOTIDE SEQUENCE</scope>
    <source>
        <strain evidence="3">Rat1</strain>
    </source>
</reference>
<dbReference type="AlphaFoldDB" id="A0AAU8LWU1"/>
<accession>A0AAU8LWU1</accession>
<name>A0AAU8LWU1_9BACT</name>
<dbReference type="EMBL" id="CP159373">
    <property type="protein sequence ID" value="XCN73336.1"/>
    <property type="molecule type" value="Genomic_DNA"/>
</dbReference>
<dbReference type="InterPro" id="IPR036380">
    <property type="entry name" value="Isochorismatase-like_sf"/>
</dbReference>
<sequence>MSEALLLVDIQNDYFTGGAMELVGMEKVAENAVALLKLFRKKSLPVYHIRHLSLREGATFFLPNTAGAEIHPSVQPLDGEVVIEKYFPNSFRETELLAQCRKDEVESLVICGAMSHMCIDATTRAAFDLGFGCTVVEDACATRNLVFKGREVSSSDVHSAFMAALGAVYARVVSLEEFVGEAR</sequence>
<dbReference type="Gene3D" id="3.40.50.850">
    <property type="entry name" value="Isochorismatase-like"/>
    <property type="match status" value="1"/>
</dbReference>
<evidence type="ECO:0000259" key="2">
    <source>
        <dbReference type="Pfam" id="PF00857"/>
    </source>
</evidence>
<dbReference type="InterPro" id="IPR000868">
    <property type="entry name" value="Isochorismatase-like_dom"/>
</dbReference>
<dbReference type="PANTHER" id="PTHR43540:SF1">
    <property type="entry name" value="ISOCHORISMATASE HYDROLASE"/>
    <property type="match status" value="1"/>
</dbReference>
<protein>
    <submittedName>
        <fullName evidence="3">Cysteine hydrolase family protein</fullName>
        <ecNumber evidence="3">3.-.-.-</ecNumber>
    </submittedName>
</protein>
<dbReference type="SUPFAM" id="SSF52499">
    <property type="entry name" value="Isochorismatase-like hydrolases"/>
    <property type="match status" value="1"/>
</dbReference>
<dbReference type="EC" id="3.-.-.-" evidence="3"/>
<evidence type="ECO:0000313" key="3">
    <source>
        <dbReference type="EMBL" id="XCN73336.1"/>
    </source>
</evidence>
<gene>
    <name evidence="3" type="ORF">Q3M24_00855</name>
</gene>
<proteinExistence type="predicted"/>
<evidence type="ECO:0000256" key="1">
    <source>
        <dbReference type="ARBA" id="ARBA00022801"/>
    </source>
</evidence>
<organism evidence="3">
    <name type="scientific">Candidatus Electrothrix aestuarii</name>
    <dbReference type="NCBI Taxonomy" id="3062594"/>
    <lineage>
        <taxon>Bacteria</taxon>
        <taxon>Pseudomonadati</taxon>
        <taxon>Thermodesulfobacteriota</taxon>
        <taxon>Desulfobulbia</taxon>
        <taxon>Desulfobulbales</taxon>
        <taxon>Desulfobulbaceae</taxon>
        <taxon>Candidatus Electrothrix</taxon>
    </lineage>
</organism>
<dbReference type="InterPro" id="IPR050272">
    <property type="entry name" value="Isochorismatase-like_hydrls"/>
</dbReference>